<dbReference type="EMBL" id="KL198092">
    <property type="protein sequence ID" value="KDQ08342.1"/>
    <property type="molecule type" value="Genomic_DNA"/>
</dbReference>
<name>A0A067M940_BOTB1</name>
<evidence type="ECO:0000313" key="2">
    <source>
        <dbReference type="Proteomes" id="UP000027195"/>
    </source>
</evidence>
<dbReference type="HOGENOM" id="CLU_1635117_0_0_1"/>
<dbReference type="InParanoid" id="A0A067M940"/>
<accession>A0A067M940</accession>
<gene>
    <name evidence="1" type="ORF">BOTBODRAFT_38029</name>
</gene>
<dbReference type="Proteomes" id="UP000027195">
    <property type="component" value="Unassembled WGS sequence"/>
</dbReference>
<proteinExistence type="predicted"/>
<evidence type="ECO:0000313" key="1">
    <source>
        <dbReference type="EMBL" id="KDQ08342.1"/>
    </source>
</evidence>
<reference evidence="2" key="1">
    <citation type="journal article" date="2014" name="Proc. Natl. Acad. Sci. U.S.A.">
        <title>Extensive sampling of basidiomycete genomes demonstrates inadequacy of the white-rot/brown-rot paradigm for wood decay fungi.</title>
        <authorList>
            <person name="Riley R."/>
            <person name="Salamov A.A."/>
            <person name="Brown D.W."/>
            <person name="Nagy L.G."/>
            <person name="Floudas D."/>
            <person name="Held B.W."/>
            <person name="Levasseur A."/>
            <person name="Lombard V."/>
            <person name="Morin E."/>
            <person name="Otillar R."/>
            <person name="Lindquist E.A."/>
            <person name="Sun H."/>
            <person name="LaButti K.M."/>
            <person name="Schmutz J."/>
            <person name="Jabbour D."/>
            <person name="Luo H."/>
            <person name="Baker S.E."/>
            <person name="Pisabarro A.G."/>
            <person name="Walton J.D."/>
            <person name="Blanchette R.A."/>
            <person name="Henrissat B."/>
            <person name="Martin F."/>
            <person name="Cullen D."/>
            <person name="Hibbett D.S."/>
            <person name="Grigoriev I.V."/>
        </authorList>
    </citation>
    <scope>NUCLEOTIDE SEQUENCE [LARGE SCALE GENOMIC DNA]</scope>
    <source>
        <strain evidence="2">FD-172 SS1</strain>
    </source>
</reference>
<dbReference type="AlphaFoldDB" id="A0A067M940"/>
<sequence>MILLARIRELGTNLVQAVEDTVHGAKLIMDGLVSQLETCFGLLKNVHDWLPEFYQARLLEIIQWALPESVAKELAKFLKEATSIAADAGALAIEASALVSVVSTVANAVELPIVVETLSAITQALTRGIGSGNPISCFITVLCESCHTSQCVSHPRSPNSSC</sequence>
<protein>
    <submittedName>
        <fullName evidence="1">Uncharacterized protein</fullName>
    </submittedName>
</protein>
<keyword evidence="2" id="KW-1185">Reference proteome</keyword>
<organism evidence="1 2">
    <name type="scientific">Botryobasidium botryosum (strain FD-172 SS1)</name>
    <dbReference type="NCBI Taxonomy" id="930990"/>
    <lineage>
        <taxon>Eukaryota</taxon>
        <taxon>Fungi</taxon>
        <taxon>Dikarya</taxon>
        <taxon>Basidiomycota</taxon>
        <taxon>Agaricomycotina</taxon>
        <taxon>Agaricomycetes</taxon>
        <taxon>Cantharellales</taxon>
        <taxon>Botryobasidiaceae</taxon>
        <taxon>Botryobasidium</taxon>
    </lineage>
</organism>